<dbReference type="EMBL" id="JAOPJF010000040">
    <property type="protein sequence ID" value="KAK1143434.1"/>
    <property type="molecule type" value="Genomic_DNA"/>
</dbReference>
<sequence length="411" mass="46916">MHETGFEPNAERLIEGSDQKSDNLIQDERLENDTRKDAETFPDGLDASLRKTVVDSNGSPRLMSRVRPKSIGQGEDQPATDKSPRVEFSKKQTPFQSLDDESGYDASNEELSDGIPDSDVDLDRSTTGQKPTFDPDWTSILDAKKVETVYDSGTSRWAYYSESERPAFSSRCPSIGVPIRQHDEKPERTSLAEPKGQPDFLSCLREPLQCSCLTHSSMRSKSNSRPRVADTSPEQGVRETEQGQQRQERQPHELTNDLDGENLSDSSVRTKQRSNDTNQAKTLLTLQESAKKMSMKTKRHLARQLEDEREVAGQVLEQYRRDCNRVLDQLLEGQEERIRICEEQMNTIQKQHRETCEALIHRLKEDELRIRKRASMYVTQSLEKSCRKRRRINSPGRRTSSADIGMPSDIL</sequence>
<name>A0ACC3AZU0_9EURO</name>
<comment type="caution">
    <text evidence="1">The sequence shown here is derived from an EMBL/GenBank/DDBJ whole genome shotgun (WGS) entry which is preliminary data.</text>
</comment>
<reference evidence="1 2" key="1">
    <citation type="journal article" date="2023" name="ACS Omega">
        <title>Identification of the Neoaspergillic Acid Biosynthesis Gene Cluster by Establishing an In Vitro CRISPR-Ribonucleoprotein Genetic System in Aspergillus melleus.</title>
        <authorList>
            <person name="Yuan B."/>
            <person name="Grau M.F."/>
            <person name="Murata R.M."/>
            <person name="Torok T."/>
            <person name="Venkateswaran K."/>
            <person name="Stajich J.E."/>
            <person name="Wang C.C.C."/>
        </authorList>
    </citation>
    <scope>NUCLEOTIDE SEQUENCE [LARGE SCALE GENOMIC DNA]</scope>
    <source>
        <strain evidence="1 2">IMV 1140</strain>
    </source>
</reference>
<accession>A0ACC3AZU0</accession>
<evidence type="ECO:0000313" key="2">
    <source>
        <dbReference type="Proteomes" id="UP001177260"/>
    </source>
</evidence>
<gene>
    <name evidence="1" type="ORF">N8T08_006762</name>
</gene>
<protein>
    <submittedName>
        <fullName evidence="1">Uncharacterized protein</fullName>
    </submittedName>
</protein>
<proteinExistence type="predicted"/>
<evidence type="ECO:0000313" key="1">
    <source>
        <dbReference type="EMBL" id="KAK1143434.1"/>
    </source>
</evidence>
<dbReference type="Proteomes" id="UP001177260">
    <property type="component" value="Unassembled WGS sequence"/>
</dbReference>
<organism evidence="1 2">
    <name type="scientific">Aspergillus melleus</name>
    <dbReference type="NCBI Taxonomy" id="138277"/>
    <lineage>
        <taxon>Eukaryota</taxon>
        <taxon>Fungi</taxon>
        <taxon>Dikarya</taxon>
        <taxon>Ascomycota</taxon>
        <taxon>Pezizomycotina</taxon>
        <taxon>Eurotiomycetes</taxon>
        <taxon>Eurotiomycetidae</taxon>
        <taxon>Eurotiales</taxon>
        <taxon>Aspergillaceae</taxon>
        <taxon>Aspergillus</taxon>
        <taxon>Aspergillus subgen. Circumdati</taxon>
    </lineage>
</organism>
<keyword evidence="2" id="KW-1185">Reference proteome</keyword>